<feature type="domain" description="Bromo" evidence="4">
    <location>
        <begin position="142"/>
        <end position="212"/>
    </location>
</feature>
<dbReference type="Proteomes" id="UP001457282">
    <property type="component" value="Unassembled WGS sequence"/>
</dbReference>
<evidence type="ECO:0000313" key="5">
    <source>
        <dbReference type="EMBL" id="KAK9920184.1"/>
    </source>
</evidence>
<name>A0AAW1W634_RUBAR</name>
<feature type="compositionally biased region" description="Polar residues" evidence="3">
    <location>
        <begin position="78"/>
        <end position="102"/>
    </location>
</feature>
<feature type="region of interest" description="Disordered" evidence="3">
    <location>
        <begin position="240"/>
        <end position="259"/>
    </location>
</feature>
<dbReference type="Pfam" id="PF00439">
    <property type="entry name" value="Bromodomain"/>
    <property type="match status" value="1"/>
</dbReference>
<dbReference type="InterPro" id="IPR036427">
    <property type="entry name" value="Bromodomain-like_sf"/>
</dbReference>
<dbReference type="InterPro" id="IPR051831">
    <property type="entry name" value="Bromodomain_contain_prot"/>
</dbReference>
<dbReference type="PANTHER" id="PTHR22881">
    <property type="entry name" value="BROMODOMAIN CONTAINING PROTEIN"/>
    <property type="match status" value="1"/>
</dbReference>
<protein>
    <recommendedName>
        <fullName evidence="4">Bromo domain-containing protein</fullName>
    </recommendedName>
</protein>
<dbReference type="PROSITE" id="PS50014">
    <property type="entry name" value="BROMODOMAIN_2"/>
    <property type="match status" value="1"/>
</dbReference>
<organism evidence="5 6">
    <name type="scientific">Rubus argutus</name>
    <name type="common">Southern blackberry</name>
    <dbReference type="NCBI Taxonomy" id="59490"/>
    <lineage>
        <taxon>Eukaryota</taxon>
        <taxon>Viridiplantae</taxon>
        <taxon>Streptophyta</taxon>
        <taxon>Embryophyta</taxon>
        <taxon>Tracheophyta</taxon>
        <taxon>Spermatophyta</taxon>
        <taxon>Magnoliopsida</taxon>
        <taxon>eudicotyledons</taxon>
        <taxon>Gunneridae</taxon>
        <taxon>Pentapetalae</taxon>
        <taxon>rosids</taxon>
        <taxon>fabids</taxon>
        <taxon>Rosales</taxon>
        <taxon>Rosaceae</taxon>
        <taxon>Rosoideae</taxon>
        <taxon>Rosoideae incertae sedis</taxon>
        <taxon>Rubus</taxon>
    </lineage>
</organism>
<feature type="region of interest" description="Disordered" evidence="3">
    <location>
        <begin position="1"/>
        <end position="31"/>
    </location>
</feature>
<evidence type="ECO:0000256" key="1">
    <source>
        <dbReference type="ARBA" id="ARBA00023117"/>
    </source>
</evidence>
<dbReference type="CDD" id="cd04369">
    <property type="entry name" value="Bromodomain"/>
    <property type="match status" value="1"/>
</dbReference>
<accession>A0AAW1W634</accession>
<dbReference type="SMART" id="SM00297">
    <property type="entry name" value="BROMO"/>
    <property type="match status" value="1"/>
</dbReference>
<dbReference type="EMBL" id="JBEDUW010000006">
    <property type="protein sequence ID" value="KAK9920184.1"/>
    <property type="molecule type" value="Genomic_DNA"/>
</dbReference>
<reference evidence="5 6" key="1">
    <citation type="journal article" date="2023" name="G3 (Bethesda)">
        <title>A chromosome-length genome assembly and annotation of blackberry (Rubus argutus, cv. 'Hillquist').</title>
        <authorList>
            <person name="Bruna T."/>
            <person name="Aryal R."/>
            <person name="Dudchenko O."/>
            <person name="Sargent D.J."/>
            <person name="Mead D."/>
            <person name="Buti M."/>
            <person name="Cavallini A."/>
            <person name="Hytonen T."/>
            <person name="Andres J."/>
            <person name="Pham M."/>
            <person name="Weisz D."/>
            <person name="Mascagni F."/>
            <person name="Usai G."/>
            <person name="Natali L."/>
            <person name="Bassil N."/>
            <person name="Fernandez G.E."/>
            <person name="Lomsadze A."/>
            <person name="Armour M."/>
            <person name="Olukolu B."/>
            <person name="Poorten T."/>
            <person name="Britton C."/>
            <person name="Davik J."/>
            <person name="Ashrafi H."/>
            <person name="Aiden E.L."/>
            <person name="Borodovsky M."/>
            <person name="Worthington M."/>
        </authorList>
    </citation>
    <scope>NUCLEOTIDE SEQUENCE [LARGE SCALE GENOMIC DNA]</scope>
    <source>
        <strain evidence="5">PI 553951</strain>
    </source>
</reference>
<sequence length="616" mass="69275">MSSKRLGKLKLLREGHRKSPRLSASEDWKASSTRIGAIASDTSTQQMKICLGYGQGPASRTRARKKRRLTPYDEAASPTRSASPNFGPVETSQEDNQTSSDHQVVLGKESQKAASTDQQSTCLSALWLPEKRILELVLDILQRRDTYEIFSEPVDPNEVEDYYDIIEEPMDFGTMRAKLHEGMYKNLQQFEHDAFLVTENAMHFNSSATIYFRQARSIHELAKKVFHVLKTYPENLESEFSDARQRTGRRAQGEVGKSASCPKFSTKMKSLGMKIGDSSKAMRYSLSGSVHTRRYQAKTGCSGFDTGEHKLLSGAKDDERSRSFEADRRYTYRPGKSFLNENESMGLAICSNLKQLEHVNRQDFDYRESLMSFVKDLGPTAKMIARKMIPLPKSHFPLASTCTQQTPSTTVFVAAAPSPWHPTIMRSACATFELPSSGEFHHQNPRNEIHQLDSYPFKAHKGDGRCLDSGFKNTGNKSTAVILNQGRFFNQAQSLVSPSEFQPTSVRNLGISSLSSKSCTYKLTPMHLRGDDEIKASQVPSHEIRSSSQTSQEPRHDQVNPLAQQFTFDLPYLRAQLGKINSSGQDRFLQKGSSAEQNFSDKTIIRETQFVPALWN</sequence>
<keyword evidence="6" id="KW-1185">Reference proteome</keyword>
<gene>
    <name evidence="5" type="ORF">M0R45_028743</name>
</gene>
<feature type="region of interest" description="Disordered" evidence="3">
    <location>
        <begin position="53"/>
        <end position="113"/>
    </location>
</feature>
<feature type="compositionally biased region" description="Basic residues" evidence="3">
    <location>
        <begin position="1"/>
        <end position="20"/>
    </location>
</feature>
<dbReference type="Gene3D" id="1.20.920.10">
    <property type="entry name" value="Bromodomain-like"/>
    <property type="match status" value="1"/>
</dbReference>
<evidence type="ECO:0000256" key="3">
    <source>
        <dbReference type="SAM" id="MobiDB-lite"/>
    </source>
</evidence>
<comment type="caution">
    <text evidence="5">The sequence shown here is derived from an EMBL/GenBank/DDBJ whole genome shotgun (WGS) entry which is preliminary data.</text>
</comment>
<feature type="region of interest" description="Disordered" evidence="3">
    <location>
        <begin position="536"/>
        <end position="558"/>
    </location>
</feature>
<evidence type="ECO:0000259" key="4">
    <source>
        <dbReference type="PROSITE" id="PS50014"/>
    </source>
</evidence>
<keyword evidence="1 2" id="KW-0103">Bromodomain</keyword>
<dbReference type="PANTHER" id="PTHR22881:SF26">
    <property type="entry name" value="BROMODOMAIN CONTAINING PROTEIN, EXPRESSED"/>
    <property type="match status" value="1"/>
</dbReference>
<dbReference type="InterPro" id="IPR001487">
    <property type="entry name" value="Bromodomain"/>
</dbReference>
<proteinExistence type="predicted"/>
<dbReference type="PRINTS" id="PR00503">
    <property type="entry name" value="BROMODOMAIN"/>
</dbReference>
<dbReference type="SUPFAM" id="SSF47370">
    <property type="entry name" value="Bromodomain"/>
    <property type="match status" value="1"/>
</dbReference>
<evidence type="ECO:0000313" key="6">
    <source>
        <dbReference type="Proteomes" id="UP001457282"/>
    </source>
</evidence>
<dbReference type="AlphaFoldDB" id="A0AAW1W634"/>
<evidence type="ECO:0000256" key="2">
    <source>
        <dbReference type="PROSITE-ProRule" id="PRU00035"/>
    </source>
</evidence>